<evidence type="ECO:0000256" key="1">
    <source>
        <dbReference type="SAM" id="MobiDB-lite"/>
    </source>
</evidence>
<protein>
    <submittedName>
        <fullName evidence="2">Uncharacterized protein</fullName>
    </submittedName>
</protein>
<reference evidence="2" key="2">
    <citation type="journal article" date="2015" name="Data Brief">
        <title>Shoot transcriptome of the giant reed, Arundo donax.</title>
        <authorList>
            <person name="Barrero R.A."/>
            <person name="Guerrero F.D."/>
            <person name="Moolhuijzen P."/>
            <person name="Goolsby J.A."/>
            <person name="Tidwell J."/>
            <person name="Bellgard S.E."/>
            <person name="Bellgard M.I."/>
        </authorList>
    </citation>
    <scope>NUCLEOTIDE SEQUENCE</scope>
    <source>
        <tissue evidence="2">Shoot tissue taken approximately 20 cm above the soil surface</tissue>
    </source>
</reference>
<accession>A0A0A9B5P8</accession>
<dbReference type="EMBL" id="GBRH01239229">
    <property type="protein sequence ID" value="JAD58666.1"/>
    <property type="molecule type" value="Transcribed_RNA"/>
</dbReference>
<organism evidence="2">
    <name type="scientific">Arundo donax</name>
    <name type="common">Giant reed</name>
    <name type="synonym">Donax arundinaceus</name>
    <dbReference type="NCBI Taxonomy" id="35708"/>
    <lineage>
        <taxon>Eukaryota</taxon>
        <taxon>Viridiplantae</taxon>
        <taxon>Streptophyta</taxon>
        <taxon>Embryophyta</taxon>
        <taxon>Tracheophyta</taxon>
        <taxon>Spermatophyta</taxon>
        <taxon>Magnoliopsida</taxon>
        <taxon>Liliopsida</taxon>
        <taxon>Poales</taxon>
        <taxon>Poaceae</taxon>
        <taxon>PACMAD clade</taxon>
        <taxon>Arundinoideae</taxon>
        <taxon>Arundineae</taxon>
        <taxon>Arundo</taxon>
    </lineage>
</organism>
<evidence type="ECO:0000313" key="2">
    <source>
        <dbReference type="EMBL" id="JAD58666.1"/>
    </source>
</evidence>
<sequence>MLGAFWGVAHPALGGGRVVPVGRSTGASQTLADAEALLALSILAKKAPREGPLDFPHTRSCLGPYTGGLGDPSSPVIDSSPRPHRRMVGSTRARGQWGGPKCNAGRP</sequence>
<feature type="region of interest" description="Disordered" evidence="1">
    <location>
        <begin position="64"/>
        <end position="107"/>
    </location>
</feature>
<proteinExistence type="predicted"/>
<name>A0A0A9B5P8_ARUDO</name>
<dbReference type="AlphaFoldDB" id="A0A0A9B5P8"/>
<reference evidence="2" key="1">
    <citation type="submission" date="2014-09" db="EMBL/GenBank/DDBJ databases">
        <authorList>
            <person name="Magalhaes I.L.F."/>
            <person name="Oliveira U."/>
            <person name="Santos F.R."/>
            <person name="Vidigal T.H.D.A."/>
            <person name="Brescovit A.D."/>
            <person name="Santos A.J."/>
        </authorList>
    </citation>
    <scope>NUCLEOTIDE SEQUENCE</scope>
    <source>
        <tissue evidence="2">Shoot tissue taken approximately 20 cm above the soil surface</tissue>
    </source>
</reference>